<comment type="caution">
    <text evidence="1">The sequence shown here is derived from an EMBL/GenBank/DDBJ whole genome shotgun (WGS) entry which is preliminary data.</text>
</comment>
<name>A0A9K3CU43_9EUKA</name>
<sequence length="335" mass="36387">MDYSDEGMERAIALDRVLSNFRASVQSVLRTPASEGDATPAGEEASALAGAIDAYEAKVDALFRDDFDYPSVLLVLMDLAKTGNAYLTATAPGQADKAMLTQAVAHFDRTMDVLGLSAAQEADKYTLEPAKISSAATAFHADIAAALEASPIEGYTLPALEMTEDTPVHDMVDAVVSVRQAVREAALAATPKAKAVLAVCDAVRNHVLPELGIRIEDSGKEAGTWKEANPHVWAREQRRQREFEAAKKAAKAEAALRKAEREAAKCVPPQQMFRADPKWTQFNEDGIPTHQVKKVEGEPDTEEVVPKSAAKKLLKQWKLREKQLAKLQAKLNANK</sequence>
<dbReference type="EMBL" id="BDIP01001018">
    <property type="protein sequence ID" value="GIQ83358.1"/>
    <property type="molecule type" value="Genomic_DNA"/>
</dbReference>
<dbReference type="PANTHER" id="PTHR10890:SF3">
    <property type="entry name" value="CYSTEINE--TRNA LIGASE, CYTOPLASMIC"/>
    <property type="match status" value="1"/>
</dbReference>
<dbReference type="GO" id="GO:0005737">
    <property type="term" value="C:cytoplasm"/>
    <property type="evidence" value="ECO:0007669"/>
    <property type="project" value="TreeGrafter"/>
</dbReference>
<keyword evidence="1" id="KW-0436">Ligase</keyword>
<keyword evidence="2" id="KW-1185">Reference proteome</keyword>
<dbReference type="SUPFAM" id="SSF47323">
    <property type="entry name" value="Anticodon-binding domain of a subclass of class I aminoacyl-tRNA synthetases"/>
    <property type="match status" value="1"/>
</dbReference>
<accession>A0A9K3CU43</accession>
<dbReference type="InterPro" id="IPR009080">
    <property type="entry name" value="tRNAsynth_Ia_anticodon-bd"/>
</dbReference>
<reference evidence="1 2" key="1">
    <citation type="journal article" date="2018" name="PLoS ONE">
        <title>The draft genome of Kipferlia bialata reveals reductive genome evolution in fornicate parasites.</title>
        <authorList>
            <person name="Tanifuji G."/>
            <person name="Takabayashi S."/>
            <person name="Kume K."/>
            <person name="Takagi M."/>
            <person name="Nakayama T."/>
            <person name="Kamikawa R."/>
            <person name="Inagaki Y."/>
            <person name="Hashimoto T."/>
        </authorList>
    </citation>
    <scope>NUCLEOTIDE SEQUENCE [LARGE SCALE GENOMIC DNA]</scope>
    <source>
        <strain evidence="1">NY0173</strain>
    </source>
</reference>
<dbReference type="InterPro" id="IPR024909">
    <property type="entry name" value="Cys-tRNA/MSH_ligase"/>
</dbReference>
<dbReference type="AlphaFoldDB" id="A0A9K3CU43"/>
<dbReference type="GO" id="GO:0004817">
    <property type="term" value="F:cysteine-tRNA ligase activity"/>
    <property type="evidence" value="ECO:0007669"/>
    <property type="project" value="TreeGrafter"/>
</dbReference>
<dbReference type="PANTHER" id="PTHR10890">
    <property type="entry name" value="CYSTEINYL-TRNA SYNTHETASE"/>
    <property type="match status" value="1"/>
</dbReference>
<evidence type="ECO:0000313" key="2">
    <source>
        <dbReference type="Proteomes" id="UP000265618"/>
    </source>
</evidence>
<dbReference type="Proteomes" id="UP000265618">
    <property type="component" value="Unassembled WGS sequence"/>
</dbReference>
<gene>
    <name evidence="1" type="ORF">KIPB_004664</name>
</gene>
<dbReference type="GO" id="GO:0006423">
    <property type="term" value="P:cysteinyl-tRNA aminoacylation"/>
    <property type="evidence" value="ECO:0007669"/>
    <property type="project" value="TreeGrafter"/>
</dbReference>
<proteinExistence type="predicted"/>
<evidence type="ECO:0000313" key="1">
    <source>
        <dbReference type="EMBL" id="GIQ83358.1"/>
    </source>
</evidence>
<dbReference type="GO" id="GO:0005524">
    <property type="term" value="F:ATP binding"/>
    <property type="evidence" value="ECO:0007669"/>
    <property type="project" value="InterPro"/>
</dbReference>
<organism evidence="1 2">
    <name type="scientific">Kipferlia bialata</name>
    <dbReference type="NCBI Taxonomy" id="797122"/>
    <lineage>
        <taxon>Eukaryota</taxon>
        <taxon>Metamonada</taxon>
        <taxon>Carpediemonas-like organisms</taxon>
        <taxon>Kipferlia</taxon>
    </lineage>
</organism>
<dbReference type="OrthoDB" id="438179at2759"/>
<dbReference type="Gene3D" id="1.20.120.1910">
    <property type="entry name" value="Cysteine-tRNA ligase, C-terminal anti-codon recognition domain"/>
    <property type="match status" value="1"/>
</dbReference>
<protein>
    <submittedName>
        <fullName evidence="1">Cysteinyl-tRNA synthetase/mycothiol ligase</fullName>
    </submittedName>
</protein>